<feature type="compositionally biased region" description="Basic and acidic residues" evidence="4">
    <location>
        <begin position="15"/>
        <end position="27"/>
    </location>
</feature>
<evidence type="ECO:0000256" key="2">
    <source>
        <dbReference type="ARBA" id="ARBA00022741"/>
    </source>
</evidence>
<dbReference type="InterPro" id="IPR027417">
    <property type="entry name" value="P-loop_NTPase"/>
</dbReference>
<feature type="region of interest" description="Disordered" evidence="4">
    <location>
        <begin position="1"/>
        <end position="27"/>
    </location>
</feature>
<reference evidence="7" key="1">
    <citation type="submission" date="2017-09" db="EMBL/GenBank/DDBJ databases">
        <title>Depth-based differentiation of microbial function through sediment-hosted aquifers and enrichment of novel symbionts in the deep terrestrial subsurface.</title>
        <authorList>
            <person name="Probst A.J."/>
            <person name="Ladd B."/>
            <person name="Jarett J.K."/>
            <person name="Geller-Mcgrath D.E."/>
            <person name="Sieber C.M.K."/>
            <person name="Emerson J.B."/>
            <person name="Anantharaman K."/>
            <person name="Thomas B.C."/>
            <person name="Malmstrom R."/>
            <person name="Stieglmeier M."/>
            <person name="Klingl A."/>
            <person name="Woyke T."/>
            <person name="Ryan C.M."/>
            <person name="Banfield J.F."/>
        </authorList>
    </citation>
    <scope>NUCLEOTIDE SEQUENCE [LARGE SCALE GENOMIC DNA]</scope>
</reference>
<dbReference type="InterPro" id="IPR001482">
    <property type="entry name" value="T2SS/T4SS_dom"/>
</dbReference>
<sequence>MKFSQDSIGGKLKSIQRDAEERDAKRRAKEEGYPYIDLRAQAIDKTALELVSEGMAKSAKAVTFDRTKKRMAVATFTSKSNEFGKLSLILEETKLKPVIYIASLSSIEEAWGNYASVRAEERVEIVSEIRLEEGVLESKTNIKSTAQAVEDMAQIDSDTQTTDALVKVLADAVVLGASDIHLEAENKEAVLRYRIDGTLYEIGRIPKDIQSRLIGRIKLLANLRLNIKDEAQDGRFTIRRKGGDIEARVSIIPAEYGESAVLRVLDPENIRLGLKDLGLRESDEKNLMISIKKPNGMILVTGPTGSGKTTTLYTLLKIKSSPQSKTITIEDPVEYHLEGIEQTQANPKEGYTFAAGLRSILRQDPDNILVGEIRDKETANTAIDAALTGHLVFSTLHTNNAAGAIPRLVDLGVKTDSIAPATNLIIAQRLVRKLCEKCKKPAPMDEETILKLQKLLEGLPEGSVDKKIKPRLYLKNNCEACEDGYRGRTGIFELLLLDETFEEIISQKSGEAKIQNYARQKGMVYIQEDGIIKAMQGITTLEEVEKATGPIKWPPLSVE</sequence>
<evidence type="ECO:0000256" key="1">
    <source>
        <dbReference type="ARBA" id="ARBA00006611"/>
    </source>
</evidence>
<dbReference type="Proteomes" id="UP000231466">
    <property type="component" value="Unassembled WGS sequence"/>
</dbReference>
<dbReference type="GO" id="GO:0005886">
    <property type="term" value="C:plasma membrane"/>
    <property type="evidence" value="ECO:0007669"/>
    <property type="project" value="TreeGrafter"/>
</dbReference>
<dbReference type="PANTHER" id="PTHR30258:SF1">
    <property type="entry name" value="PROTEIN TRANSPORT PROTEIN HOFB HOMOLOG"/>
    <property type="match status" value="1"/>
</dbReference>
<evidence type="ECO:0000313" key="6">
    <source>
        <dbReference type="EMBL" id="PIR97969.1"/>
    </source>
</evidence>
<protein>
    <recommendedName>
        <fullName evidence="5">Bacterial type II secretion system protein E domain-containing protein</fullName>
    </recommendedName>
</protein>
<dbReference type="GO" id="GO:0005524">
    <property type="term" value="F:ATP binding"/>
    <property type="evidence" value="ECO:0007669"/>
    <property type="project" value="UniProtKB-KW"/>
</dbReference>
<dbReference type="Gene3D" id="3.30.450.90">
    <property type="match status" value="1"/>
</dbReference>
<gene>
    <name evidence="6" type="ORF">COT89_01820</name>
</gene>
<dbReference type="GO" id="GO:0016887">
    <property type="term" value="F:ATP hydrolysis activity"/>
    <property type="evidence" value="ECO:0007669"/>
    <property type="project" value="TreeGrafter"/>
</dbReference>
<dbReference type="CDD" id="cd01129">
    <property type="entry name" value="PulE-GspE-like"/>
    <property type="match status" value="1"/>
</dbReference>
<accession>A0A2H0VHY7</accession>
<dbReference type="Pfam" id="PF00437">
    <property type="entry name" value="T2SSE"/>
    <property type="match status" value="1"/>
</dbReference>
<dbReference type="PANTHER" id="PTHR30258">
    <property type="entry name" value="TYPE II SECRETION SYSTEM PROTEIN GSPE-RELATED"/>
    <property type="match status" value="1"/>
</dbReference>
<dbReference type="AlphaFoldDB" id="A0A2H0VHY7"/>
<evidence type="ECO:0000259" key="5">
    <source>
        <dbReference type="PROSITE" id="PS00662"/>
    </source>
</evidence>
<organism evidence="6 7">
    <name type="scientific">Candidatus Colwellbacteria bacterium CG10_big_fil_rev_8_21_14_0_10_42_22</name>
    <dbReference type="NCBI Taxonomy" id="1974540"/>
    <lineage>
        <taxon>Bacteria</taxon>
        <taxon>Candidatus Colwelliibacteriota</taxon>
    </lineage>
</organism>
<name>A0A2H0VHY7_9BACT</name>
<feature type="domain" description="Bacterial type II secretion system protein E" evidence="5">
    <location>
        <begin position="361"/>
        <end position="375"/>
    </location>
</feature>
<dbReference type="SUPFAM" id="SSF52540">
    <property type="entry name" value="P-loop containing nucleoside triphosphate hydrolases"/>
    <property type="match status" value="1"/>
</dbReference>
<comment type="caution">
    <text evidence="6">The sequence shown here is derived from an EMBL/GenBank/DDBJ whole genome shotgun (WGS) entry which is preliminary data.</text>
</comment>
<dbReference type="Gene3D" id="3.40.50.300">
    <property type="entry name" value="P-loop containing nucleotide triphosphate hydrolases"/>
    <property type="match status" value="1"/>
</dbReference>
<evidence type="ECO:0000256" key="4">
    <source>
        <dbReference type="SAM" id="MobiDB-lite"/>
    </source>
</evidence>
<dbReference type="EMBL" id="PFAH01000007">
    <property type="protein sequence ID" value="PIR97969.1"/>
    <property type="molecule type" value="Genomic_DNA"/>
</dbReference>
<evidence type="ECO:0000313" key="7">
    <source>
        <dbReference type="Proteomes" id="UP000231466"/>
    </source>
</evidence>
<proteinExistence type="inferred from homology"/>
<evidence type="ECO:0000256" key="3">
    <source>
        <dbReference type="ARBA" id="ARBA00022840"/>
    </source>
</evidence>
<comment type="similarity">
    <text evidence="1">Belongs to the GSP E family.</text>
</comment>
<dbReference type="PROSITE" id="PS00662">
    <property type="entry name" value="T2SP_E"/>
    <property type="match status" value="1"/>
</dbReference>
<keyword evidence="3" id="KW-0067">ATP-binding</keyword>
<keyword evidence="2" id="KW-0547">Nucleotide-binding</keyword>